<dbReference type="PATRIC" id="fig|1046596.6.peg.2213"/>
<sequence length="260" mass="29936">MGILLCLEKNMNNLRIQKVKKKISVTYSGTSTVLSIENQRKITSNWNFINNKKRYFNGDIYTVNQICSTQNEITFSVSRTDYAHYLYSSNHNLQEEDCKIIFTSAVLLTNDNKIILGKMGTNTSSPNRIQCIGGNIDANDLEENKFNLQDSIYREINEEIGISVPKNKLTPTYLKTDSHMKYTAIIFCVNLEKSWPDIKNLFQKHTNVLSSMNRSPELQNLLSVNLNNESITDFCKKNKSHLVDYLQPLLNTLVLDKKYE</sequence>
<evidence type="ECO:0000313" key="1">
    <source>
        <dbReference type="EMBL" id="KRN08644.1"/>
    </source>
</evidence>
<dbReference type="AlphaFoldDB" id="A0A0R2E9K9"/>
<reference evidence="1 2" key="1">
    <citation type="journal article" date="2015" name="Genome Announc.">
        <title>Expanding the biotechnology potential of lactobacilli through comparative genomics of 213 strains and associated genera.</title>
        <authorList>
            <person name="Sun Z."/>
            <person name="Harris H.M."/>
            <person name="McCann A."/>
            <person name="Guo C."/>
            <person name="Argimon S."/>
            <person name="Zhang W."/>
            <person name="Yang X."/>
            <person name="Jeffery I.B."/>
            <person name="Cooney J.C."/>
            <person name="Kagawa T.F."/>
            <person name="Liu W."/>
            <person name="Song Y."/>
            <person name="Salvetti E."/>
            <person name="Wrobel A."/>
            <person name="Rasinkangas P."/>
            <person name="Parkhill J."/>
            <person name="Rea M.C."/>
            <person name="O'Sullivan O."/>
            <person name="Ritari J."/>
            <person name="Douillard F.P."/>
            <person name="Paul Ross R."/>
            <person name="Yang R."/>
            <person name="Briner A.E."/>
            <person name="Felis G.E."/>
            <person name="de Vos W.M."/>
            <person name="Barrangou R."/>
            <person name="Klaenhammer T.R."/>
            <person name="Caufield P.W."/>
            <person name="Cui Y."/>
            <person name="Zhang H."/>
            <person name="O'Toole P.W."/>
        </authorList>
    </citation>
    <scope>NUCLEOTIDE SEQUENCE [LARGE SCALE GENOMIC DNA]</scope>
    <source>
        <strain evidence="1 2">DSM 20444</strain>
    </source>
</reference>
<dbReference type="GO" id="GO:0016787">
    <property type="term" value="F:hydrolase activity"/>
    <property type="evidence" value="ECO:0007669"/>
    <property type="project" value="UniProtKB-KW"/>
</dbReference>
<keyword evidence="1" id="KW-0378">Hydrolase</keyword>
<comment type="caution">
    <text evidence="1">The sequence shown here is derived from an EMBL/GenBank/DDBJ whole genome shotgun (WGS) entry which is preliminary data.</text>
</comment>
<organism evidence="1 2">
    <name type="scientific">Liquorilactobacillus mali KCTC 3596 = DSM 20444</name>
    <dbReference type="NCBI Taxonomy" id="1046596"/>
    <lineage>
        <taxon>Bacteria</taxon>
        <taxon>Bacillati</taxon>
        <taxon>Bacillota</taxon>
        <taxon>Bacilli</taxon>
        <taxon>Lactobacillales</taxon>
        <taxon>Lactobacillaceae</taxon>
        <taxon>Liquorilactobacillus</taxon>
    </lineage>
</organism>
<name>A0A0R2E9K9_9LACO</name>
<dbReference type="EMBL" id="AYYH01000060">
    <property type="protein sequence ID" value="KRN08644.1"/>
    <property type="molecule type" value="Genomic_DNA"/>
</dbReference>
<dbReference type="CDD" id="cd02883">
    <property type="entry name" value="NUDIX_Hydrolase"/>
    <property type="match status" value="1"/>
</dbReference>
<dbReference type="SUPFAM" id="SSF55811">
    <property type="entry name" value="Nudix"/>
    <property type="match status" value="1"/>
</dbReference>
<dbReference type="Gene3D" id="3.90.79.10">
    <property type="entry name" value="Nucleoside Triphosphate Pyrophosphohydrolase"/>
    <property type="match status" value="1"/>
</dbReference>
<protein>
    <submittedName>
        <fullName evidence="1">NUDIX hydrolase</fullName>
    </submittedName>
</protein>
<keyword evidence="2" id="KW-1185">Reference proteome</keyword>
<evidence type="ECO:0000313" key="2">
    <source>
        <dbReference type="Proteomes" id="UP000050898"/>
    </source>
</evidence>
<dbReference type="InterPro" id="IPR015797">
    <property type="entry name" value="NUDIX_hydrolase-like_dom_sf"/>
</dbReference>
<gene>
    <name evidence="1" type="ORF">FD00_GL002109</name>
</gene>
<dbReference type="Proteomes" id="UP000050898">
    <property type="component" value="Unassembled WGS sequence"/>
</dbReference>
<proteinExistence type="predicted"/>
<accession>A0A0R2E9K9</accession>